<dbReference type="InterPro" id="IPR001802">
    <property type="entry name" value="MerP/CopZ"/>
</dbReference>
<evidence type="ECO:0000256" key="5">
    <source>
        <dbReference type="RuleBase" id="RU361212"/>
    </source>
</evidence>
<name>A0A3N8QGC1_9BURK</name>
<keyword evidence="6" id="KW-0732">Signal</keyword>
<dbReference type="GO" id="GO:0045340">
    <property type="term" value="F:mercury ion binding"/>
    <property type="evidence" value="ECO:0007669"/>
    <property type="project" value="UniProtKB-UniRule"/>
</dbReference>
<evidence type="ECO:0000313" key="9">
    <source>
        <dbReference type="Proteomes" id="UP000269271"/>
    </source>
</evidence>
<keyword evidence="2 5" id="KW-0475">Mercuric resistance</keyword>
<dbReference type="InterPro" id="IPR011795">
    <property type="entry name" value="MerP"/>
</dbReference>
<dbReference type="NCBIfam" id="TIGR02052">
    <property type="entry name" value="MerP"/>
    <property type="match status" value="1"/>
</dbReference>
<feature type="domain" description="HMA" evidence="7">
    <location>
        <begin position="22"/>
        <end position="88"/>
    </location>
</feature>
<protein>
    <recommendedName>
        <fullName evidence="5">Periplasmic mercury ion-binding protein</fullName>
    </recommendedName>
</protein>
<dbReference type="GO" id="GO:0015097">
    <property type="term" value="F:mercury ion transmembrane transporter activity"/>
    <property type="evidence" value="ECO:0007669"/>
    <property type="project" value="UniProtKB-UniRule"/>
</dbReference>
<dbReference type="Proteomes" id="UP000269271">
    <property type="component" value="Unassembled WGS sequence"/>
</dbReference>
<evidence type="ECO:0000259" key="7">
    <source>
        <dbReference type="PROSITE" id="PS50846"/>
    </source>
</evidence>
<comment type="caution">
    <text evidence="8">The sequence shown here is derived from an EMBL/GenBank/DDBJ whole genome shotgun (WGS) entry which is preliminary data.</text>
</comment>
<dbReference type="EMBL" id="QTQX01000022">
    <property type="protein sequence ID" value="RQT22200.1"/>
    <property type="molecule type" value="Genomic_DNA"/>
</dbReference>
<evidence type="ECO:0000256" key="1">
    <source>
        <dbReference type="ARBA" id="ARBA00004196"/>
    </source>
</evidence>
<dbReference type="Pfam" id="PF00403">
    <property type="entry name" value="HMA"/>
    <property type="match status" value="1"/>
</dbReference>
<dbReference type="AlphaFoldDB" id="A0A3N8QGC1"/>
<dbReference type="GO" id="GO:0030313">
    <property type="term" value="C:cell envelope"/>
    <property type="evidence" value="ECO:0007669"/>
    <property type="project" value="UniProtKB-SubCell"/>
</dbReference>
<evidence type="ECO:0000256" key="3">
    <source>
        <dbReference type="ARBA" id="ARBA00022723"/>
    </source>
</evidence>
<evidence type="ECO:0000313" key="8">
    <source>
        <dbReference type="EMBL" id="RQT22200.1"/>
    </source>
</evidence>
<dbReference type="PRINTS" id="PR00946">
    <property type="entry name" value="HGSCAVENGER"/>
</dbReference>
<feature type="signal peptide" evidence="6">
    <location>
        <begin position="1"/>
        <end position="20"/>
    </location>
</feature>
<dbReference type="InterPro" id="IPR036163">
    <property type="entry name" value="HMA_dom_sf"/>
</dbReference>
<dbReference type="SUPFAM" id="SSF55008">
    <property type="entry name" value="HMA, heavy metal-associated domain"/>
    <property type="match status" value="1"/>
</dbReference>
<feature type="chain" id="PRO_5018089908" description="Periplasmic mercury ion-binding protein" evidence="6">
    <location>
        <begin position="21"/>
        <end position="91"/>
    </location>
</feature>
<keyword evidence="4 5" id="KW-0476">Mercury</keyword>
<sequence>MRKLLLATLVALPMAGFAAASQTVTLDVRNMTCELCPITVRKSLEKVPGVSAVKVDFGRKTATVTYDPDKVRPDSLVHATADAGYPSTVRK</sequence>
<keyword evidence="5" id="KW-0574">Periplasm</keyword>
<dbReference type="CDD" id="cd00371">
    <property type="entry name" value="HMA"/>
    <property type="match status" value="1"/>
</dbReference>
<evidence type="ECO:0000256" key="6">
    <source>
        <dbReference type="SAM" id="SignalP"/>
    </source>
</evidence>
<dbReference type="FunFam" id="3.30.70.100:FF:000001">
    <property type="entry name" value="ATPase copper transporting beta"/>
    <property type="match status" value="1"/>
</dbReference>
<dbReference type="InterPro" id="IPR006121">
    <property type="entry name" value="HMA_dom"/>
</dbReference>
<comment type="function">
    <text evidence="5">Involved in mercury resistance. Acts as a mercury scavenger that specifically binds to a mercuric ion in the periplasm and probably passes it to the cytoplasmic mercuric reductase MerA via the mercuric transport protein MerT.</text>
</comment>
<proteinExistence type="predicted"/>
<dbReference type="PROSITE" id="PS50846">
    <property type="entry name" value="HMA_2"/>
    <property type="match status" value="1"/>
</dbReference>
<dbReference type="RefSeq" id="WP_124619330.1">
    <property type="nucleotide sequence ID" value="NZ_QTQX01000022.1"/>
</dbReference>
<keyword evidence="3 5" id="KW-0479">Metal-binding</keyword>
<comment type="subcellular location">
    <subcellularLocation>
        <location evidence="1">Cell envelope</location>
    </subcellularLocation>
    <subcellularLocation>
        <location evidence="5">Periplasm</location>
    </subcellularLocation>
</comment>
<reference evidence="8 9" key="1">
    <citation type="submission" date="2018-08" db="EMBL/GenBank/DDBJ databases">
        <title>Comparative analysis of Burkholderia isolates from Puerto Rico.</title>
        <authorList>
            <person name="Hall C."/>
            <person name="Sahl J."/>
            <person name="Wagner D."/>
        </authorList>
    </citation>
    <scope>NUCLEOTIDE SEQUENCE [LARGE SCALE GENOMIC DNA]</scope>
    <source>
        <strain evidence="8 9">Bp9001</strain>
    </source>
</reference>
<evidence type="ECO:0000256" key="4">
    <source>
        <dbReference type="ARBA" id="ARBA00022914"/>
    </source>
</evidence>
<accession>A0A3N8QGC1</accession>
<gene>
    <name evidence="5 8" type="primary">merP</name>
    <name evidence="8" type="ORF">DF037_29015</name>
</gene>
<evidence type="ECO:0000256" key="2">
    <source>
        <dbReference type="ARBA" id="ARBA00022466"/>
    </source>
</evidence>
<organism evidence="8 9">
    <name type="scientific">Burkholderia contaminans</name>
    <dbReference type="NCBI Taxonomy" id="488447"/>
    <lineage>
        <taxon>Bacteria</taxon>
        <taxon>Pseudomonadati</taxon>
        <taxon>Pseudomonadota</taxon>
        <taxon>Betaproteobacteria</taxon>
        <taxon>Burkholderiales</taxon>
        <taxon>Burkholderiaceae</taxon>
        <taxon>Burkholderia</taxon>
        <taxon>Burkholderia cepacia complex</taxon>
    </lineage>
</organism>
<dbReference type="Gene3D" id="3.30.70.100">
    <property type="match status" value="1"/>
</dbReference>
<dbReference type="GO" id="GO:0042597">
    <property type="term" value="C:periplasmic space"/>
    <property type="evidence" value="ECO:0007669"/>
    <property type="project" value="UniProtKB-SubCell"/>
</dbReference>